<feature type="domain" description="HTH luxR-type" evidence="4">
    <location>
        <begin position="228"/>
        <end position="293"/>
    </location>
</feature>
<evidence type="ECO:0000259" key="4">
    <source>
        <dbReference type="PROSITE" id="PS50043"/>
    </source>
</evidence>
<evidence type="ECO:0000313" key="5">
    <source>
        <dbReference type="EMBL" id="MBU8873814.1"/>
    </source>
</evidence>
<gene>
    <name evidence="5" type="ORF">KQ910_08565</name>
</gene>
<keyword evidence="6" id="KW-1185">Reference proteome</keyword>
<proteinExistence type="predicted"/>
<dbReference type="PANTHER" id="PTHR44688:SF16">
    <property type="entry name" value="DNA-BINDING TRANSCRIPTIONAL ACTIVATOR DEVR_DOSR"/>
    <property type="match status" value="1"/>
</dbReference>
<evidence type="ECO:0000256" key="2">
    <source>
        <dbReference type="ARBA" id="ARBA00023125"/>
    </source>
</evidence>
<dbReference type="InterPro" id="IPR000792">
    <property type="entry name" value="Tscrpt_reg_LuxR_C"/>
</dbReference>
<keyword evidence="2" id="KW-0238">DNA-binding</keyword>
<evidence type="ECO:0000256" key="1">
    <source>
        <dbReference type="ARBA" id="ARBA00023015"/>
    </source>
</evidence>
<dbReference type="Pfam" id="PF00196">
    <property type="entry name" value="GerE"/>
    <property type="match status" value="1"/>
</dbReference>
<keyword evidence="3" id="KW-0804">Transcription</keyword>
<dbReference type="Proteomes" id="UP000727907">
    <property type="component" value="Unassembled WGS sequence"/>
</dbReference>
<dbReference type="EMBL" id="JAHOPB010000001">
    <property type="protein sequence ID" value="MBU8873814.1"/>
    <property type="molecule type" value="Genomic_DNA"/>
</dbReference>
<reference evidence="5 6" key="1">
    <citation type="submission" date="2021-06" db="EMBL/GenBank/DDBJ databases">
        <authorList>
            <person name="Lee D.H."/>
        </authorList>
    </citation>
    <scope>NUCLEOTIDE SEQUENCE [LARGE SCALE GENOMIC DNA]</scope>
    <source>
        <strain evidence="5 6">MMS21-HV4-11</strain>
    </source>
</reference>
<comment type="caution">
    <text evidence="5">The sequence shown here is derived from an EMBL/GenBank/DDBJ whole genome shotgun (WGS) entry which is preliminary data.</text>
</comment>
<sequence length="299" mass="31902">MQLNPVLPLTAFMDVGSSTSLSRVMDMEEYRGTRFYAEWAAPQRFHDVVVTVLAKSASAMGMFGVTRLEDEGLAGESEIRRMELVSPHIRRAVTIARLFDGVRAQDAALNATFDAMSDAVWLLDAAGVVLFANAASRVLTEDNGPVTNAGERFAFRDSVAAESLNAALRGIGNGGPVGEFPVSTPDGRPFIAYLVSLAPKGRLAPASGAACALFMRPVVADEMPPMQALAQLYGLTPREFQVLTGLLQFGGVPEVARNFGLSATTVRSHLQSIFDKTGVRSQSDLARLAASSLPPVVSR</sequence>
<protein>
    <submittedName>
        <fullName evidence="5">Helix-turn-helix transcriptional regulator</fullName>
    </submittedName>
</protein>
<evidence type="ECO:0000256" key="3">
    <source>
        <dbReference type="ARBA" id="ARBA00023163"/>
    </source>
</evidence>
<dbReference type="RefSeq" id="WP_216958325.1">
    <property type="nucleotide sequence ID" value="NZ_JAHOPB010000001.1"/>
</dbReference>
<evidence type="ECO:0000313" key="6">
    <source>
        <dbReference type="Proteomes" id="UP000727907"/>
    </source>
</evidence>
<dbReference type="PANTHER" id="PTHR44688">
    <property type="entry name" value="DNA-BINDING TRANSCRIPTIONAL ACTIVATOR DEVR_DOSR"/>
    <property type="match status" value="1"/>
</dbReference>
<accession>A0ABS6IIU4</accession>
<name>A0ABS6IIU4_9HYPH</name>
<keyword evidence="1" id="KW-0805">Transcription regulation</keyword>
<dbReference type="SMART" id="SM00421">
    <property type="entry name" value="HTH_LUXR"/>
    <property type="match status" value="1"/>
</dbReference>
<dbReference type="PROSITE" id="PS50043">
    <property type="entry name" value="HTH_LUXR_2"/>
    <property type="match status" value="1"/>
</dbReference>
<organism evidence="5 6">
    <name type="scientific">Reyranella humidisoli</name>
    <dbReference type="NCBI Taxonomy" id="2849149"/>
    <lineage>
        <taxon>Bacteria</taxon>
        <taxon>Pseudomonadati</taxon>
        <taxon>Pseudomonadota</taxon>
        <taxon>Alphaproteobacteria</taxon>
        <taxon>Hyphomicrobiales</taxon>
        <taxon>Reyranellaceae</taxon>
        <taxon>Reyranella</taxon>
    </lineage>
</organism>
<dbReference type="CDD" id="cd06170">
    <property type="entry name" value="LuxR_C_like"/>
    <property type="match status" value="1"/>
</dbReference>